<dbReference type="SUPFAM" id="SSF56219">
    <property type="entry name" value="DNase I-like"/>
    <property type="match status" value="1"/>
</dbReference>
<dbReference type="Pfam" id="PF03372">
    <property type="entry name" value="Exo_endo_phos"/>
    <property type="match status" value="1"/>
</dbReference>
<dbReference type="CDD" id="cd09083">
    <property type="entry name" value="EEP-1"/>
    <property type="match status" value="1"/>
</dbReference>
<accession>A0ABW4CKG2</accession>
<comment type="caution">
    <text evidence="2">The sequence shown here is derived from an EMBL/GenBank/DDBJ whole genome shotgun (WGS) entry which is preliminary data.</text>
</comment>
<dbReference type="Gene3D" id="3.60.10.10">
    <property type="entry name" value="Endonuclease/exonuclease/phosphatase"/>
    <property type="match status" value="1"/>
</dbReference>
<dbReference type="PANTHER" id="PTHR12121">
    <property type="entry name" value="CARBON CATABOLITE REPRESSOR PROTEIN 4"/>
    <property type="match status" value="1"/>
</dbReference>
<gene>
    <name evidence="2" type="ORF">ACFQ4P_12625</name>
</gene>
<dbReference type="InterPro" id="IPR005135">
    <property type="entry name" value="Endo/exonuclease/phosphatase"/>
</dbReference>
<reference evidence="3" key="1">
    <citation type="journal article" date="2019" name="Int. J. Syst. Evol. Microbiol.">
        <title>The Global Catalogue of Microorganisms (GCM) 10K type strain sequencing project: providing services to taxonomists for standard genome sequencing and annotation.</title>
        <authorList>
            <consortium name="The Broad Institute Genomics Platform"/>
            <consortium name="The Broad Institute Genome Sequencing Center for Infectious Disease"/>
            <person name="Wu L."/>
            <person name="Ma J."/>
        </authorList>
    </citation>
    <scope>NUCLEOTIDE SEQUENCE [LARGE SCALE GENOMIC DNA]</scope>
    <source>
        <strain evidence="3">CCM 8980</strain>
    </source>
</reference>
<keyword evidence="2" id="KW-0378">Hydrolase</keyword>
<dbReference type="RefSeq" id="WP_203628628.1">
    <property type="nucleotide sequence ID" value="NZ_BOLQ01000042.1"/>
</dbReference>
<organism evidence="2 3">
    <name type="scientific">Lacticaseibacillus mingshuiensis</name>
    <dbReference type="NCBI Taxonomy" id="2799574"/>
    <lineage>
        <taxon>Bacteria</taxon>
        <taxon>Bacillati</taxon>
        <taxon>Bacillota</taxon>
        <taxon>Bacilli</taxon>
        <taxon>Lactobacillales</taxon>
        <taxon>Lactobacillaceae</taxon>
        <taxon>Lacticaseibacillus</taxon>
    </lineage>
</organism>
<dbReference type="GO" id="GO:0004519">
    <property type="term" value="F:endonuclease activity"/>
    <property type="evidence" value="ECO:0007669"/>
    <property type="project" value="UniProtKB-KW"/>
</dbReference>
<keyword evidence="3" id="KW-1185">Reference proteome</keyword>
<evidence type="ECO:0000259" key="1">
    <source>
        <dbReference type="Pfam" id="PF03372"/>
    </source>
</evidence>
<dbReference type="Proteomes" id="UP001597196">
    <property type="component" value="Unassembled WGS sequence"/>
</dbReference>
<proteinExistence type="predicted"/>
<name>A0ABW4CKG2_9LACO</name>
<dbReference type="InterPro" id="IPR050410">
    <property type="entry name" value="CCR4/nocturin_mRNA_transcr"/>
</dbReference>
<sequence>MRALQFNIRYDNMADAPRTWDVRRADVIHTIANWKPDLFTIEEALPHQFVDLQDAFEDYDCFGVPRDNGIDEGEATIVFFKKDQFTPLLEGHKWLSSTPDLPSKYPGAGSIREFQWVKLQHNATGQQFLIVATHLDDQSGAARLFGVQEILAFLNNNFLDVFSEELPLILTGDFNTTENDPAYLEMAQTLDDARLLAPIHKDEFGGTWQDNVEDPFVVHADQQVLQLDFFFVKAVSVTRYIVETTPINGAWPSDHFPILIDFSLRPIPKLD</sequence>
<evidence type="ECO:0000313" key="3">
    <source>
        <dbReference type="Proteomes" id="UP001597196"/>
    </source>
</evidence>
<dbReference type="EMBL" id="JBHTOC010000030">
    <property type="protein sequence ID" value="MFD1431053.1"/>
    <property type="molecule type" value="Genomic_DNA"/>
</dbReference>
<dbReference type="InterPro" id="IPR036691">
    <property type="entry name" value="Endo/exonu/phosph_ase_sf"/>
</dbReference>
<protein>
    <submittedName>
        <fullName evidence="2">Endonuclease/exonuclease/phosphatase family protein</fullName>
    </submittedName>
</protein>
<dbReference type="PANTHER" id="PTHR12121:SF36">
    <property type="entry name" value="ENDONUCLEASE_EXONUCLEASE_PHOSPHATASE DOMAIN-CONTAINING PROTEIN"/>
    <property type="match status" value="1"/>
</dbReference>
<keyword evidence="2" id="KW-0540">Nuclease</keyword>
<feature type="domain" description="Endonuclease/exonuclease/phosphatase" evidence="1">
    <location>
        <begin position="4"/>
        <end position="255"/>
    </location>
</feature>
<evidence type="ECO:0000313" key="2">
    <source>
        <dbReference type="EMBL" id="MFD1431053.1"/>
    </source>
</evidence>
<keyword evidence="2" id="KW-0255">Endonuclease</keyword>